<dbReference type="InterPro" id="IPR032687">
    <property type="entry name" value="AraC-type_N"/>
</dbReference>
<dbReference type="GO" id="GO:0003700">
    <property type="term" value="F:DNA-binding transcription factor activity"/>
    <property type="evidence" value="ECO:0007669"/>
    <property type="project" value="InterPro"/>
</dbReference>
<keyword evidence="1" id="KW-0805">Transcription regulation</keyword>
<keyword evidence="2" id="KW-0238">DNA-binding</keyword>
<evidence type="ECO:0000313" key="5">
    <source>
        <dbReference type="EMBL" id="RDS77798.1"/>
    </source>
</evidence>
<feature type="domain" description="HTH araC/xylS-type" evidence="4">
    <location>
        <begin position="275"/>
        <end position="375"/>
    </location>
</feature>
<sequence length="387" mass="43616">MVALTPCKRWFIGESLKTGKTSTHHRQELVLHYHHSFSEAAGDADTTLSRLFPFRAFIPVAESLDLDPYAILREAQISPDLLGKPDAWVSSESILRLLRETEVQSGCDNLGLKLFEDWSLADIGPLSLLLVHQENPRGIIDALRTHQNHASGMHQIGFEKDGQVATLRVGGRIGTDVRSAYESMVFAIYRMFKEIMRGSWQAETIYFLHSAPEDRSLHRRLFDCEVVFDAEFDGITMDAKYLDVPNPSAVPMLARYAEQLMTTVAPEISAISTAEKVRAAIHMHLSNANADVTTNGIARAIGMQSRQMQRVLREEGTTFGDILVDVRKELAIRYLTSSRHPIGQIASLLGYSNQSSFTRWFLSEFQQTPVSLRKGEKFKRAMQLQMF</sequence>
<evidence type="ECO:0000313" key="6">
    <source>
        <dbReference type="Proteomes" id="UP000254101"/>
    </source>
</evidence>
<dbReference type="Pfam" id="PF12625">
    <property type="entry name" value="Arabinose_bd"/>
    <property type="match status" value="1"/>
</dbReference>
<dbReference type="OrthoDB" id="7428625at2"/>
<reference evidence="5 6" key="1">
    <citation type="submission" date="2018-07" db="EMBL/GenBank/DDBJ databases">
        <title>Erythrobacter nanhaiensis sp. nov., a novel member of the genus Erythrobacter isolated from the South China Sea.</title>
        <authorList>
            <person name="Chen X."/>
            <person name="Liu J."/>
        </authorList>
    </citation>
    <scope>NUCLEOTIDE SEQUENCE [LARGE SCALE GENOMIC DNA]</scope>
    <source>
        <strain evidence="5 6">S-5</strain>
    </source>
</reference>
<protein>
    <submittedName>
        <fullName evidence="5">AraC family transcriptional regulator</fullName>
    </submittedName>
</protein>
<dbReference type="InterPro" id="IPR018060">
    <property type="entry name" value="HTH_AraC"/>
</dbReference>
<dbReference type="Proteomes" id="UP000254101">
    <property type="component" value="Unassembled WGS sequence"/>
</dbReference>
<dbReference type="PANTHER" id="PTHR47894">
    <property type="entry name" value="HTH-TYPE TRANSCRIPTIONAL REGULATOR GADX"/>
    <property type="match status" value="1"/>
</dbReference>
<comment type="caution">
    <text evidence="5">The sequence shown here is derived from an EMBL/GenBank/DDBJ whole genome shotgun (WGS) entry which is preliminary data.</text>
</comment>
<dbReference type="Gene3D" id="1.10.10.60">
    <property type="entry name" value="Homeodomain-like"/>
    <property type="match status" value="1"/>
</dbReference>
<dbReference type="PANTHER" id="PTHR47894:SF4">
    <property type="entry name" value="HTH-TYPE TRANSCRIPTIONAL REGULATOR GADX"/>
    <property type="match status" value="1"/>
</dbReference>
<keyword evidence="3" id="KW-0804">Transcription</keyword>
<evidence type="ECO:0000259" key="4">
    <source>
        <dbReference type="PROSITE" id="PS01124"/>
    </source>
</evidence>
<dbReference type="GO" id="GO:0000976">
    <property type="term" value="F:transcription cis-regulatory region binding"/>
    <property type="evidence" value="ECO:0007669"/>
    <property type="project" value="TreeGrafter"/>
</dbReference>
<dbReference type="PROSITE" id="PS01124">
    <property type="entry name" value="HTH_ARAC_FAMILY_2"/>
    <property type="match status" value="1"/>
</dbReference>
<gene>
    <name evidence="5" type="ORF">DL238_09410</name>
</gene>
<evidence type="ECO:0000256" key="1">
    <source>
        <dbReference type="ARBA" id="ARBA00023015"/>
    </source>
</evidence>
<dbReference type="InterPro" id="IPR009057">
    <property type="entry name" value="Homeodomain-like_sf"/>
</dbReference>
<evidence type="ECO:0000256" key="3">
    <source>
        <dbReference type="ARBA" id="ARBA00023163"/>
    </source>
</evidence>
<evidence type="ECO:0000256" key="2">
    <source>
        <dbReference type="ARBA" id="ARBA00023125"/>
    </source>
</evidence>
<organism evidence="5 6">
    <name type="scientific">Alteriqipengyuania lutimaris</name>
    <dbReference type="NCBI Taxonomy" id="1538146"/>
    <lineage>
        <taxon>Bacteria</taxon>
        <taxon>Pseudomonadati</taxon>
        <taxon>Pseudomonadota</taxon>
        <taxon>Alphaproteobacteria</taxon>
        <taxon>Sphingomonadales</taxon>
        <taxon>Erythrobacteraceae</taxon>
        <taxon>Alteriqipengyuania</taxon>
    </lineage>
</organism>
<dbReference type="Pfam" id="PF12833">
    <property type="entry name" value="HTH_18"/>
    <property type="match status" value="1"/>
</dbReference>
<keyword evidence="6" id="KW-1185">Reference proteome</keyword>
<dbReference type="SUPFAM" id="SSF46689">
    <property type="entry name" value="Homeodomain-like"/>
    <property type="match status" value="1"/>
</dbReference>
<dbReference type="SMART" id="SM00342">
    <property type="entry name" value="HTH_ARAC"/>
    <property type="match status" value="1"/>
</dbReference>
<dbReference type="EMBL" id="QRBB01000001">
    <property type="protein sequence ID" value="RDS77798.1"/>
    <property type="molecule type" value="Genomic_DNA"/>
</dbReference>
<proteinExistence type="predicted"/>
<accession>A0A395LLD1</accession>
<dbReference type="GO" id="GO:0005829">
    <property type="term" value="C:cytosol"/>
    <property type="evidence" value="ECO:0007669"/>
    <property type="project" value="TreeGrafter"/>
</dbReference>
<dbReference type="AlphaFoldDB" id="A0A395LLD1"/>
<name>A0A395LLD1_9SPHN</name>